<feature type="non-terminal residue" evidence="1">
    <location>
        <position position="1"/>
    </location>
</feature>
<sequence>DGKPVTCCECEGPLNDGFCLFCDSRAGNSFAYDPNPNSFDDSQNLSDYHPQPQYQAYSFELCGDDVHYRYDCPPYVPFVYNQGPCFNQNFDKEIPQNSQIFHNNTFIVRTAGDLMRLFSVNQ</sequence>
<comment type="caution">
    <text evidence="1">The sequence shown here is derived from an EMBL/GenBank/DDBJ whole genome shotgun (WGS) entry which is preliminary data.</text>
</comment>
<accession>A0A699SNX8</accession>
<protein>
    <submittedName>
        <fullName evidence="1">Uncharacterized protein</fullName>
    </submittedName>
</protein>
<proteinExistence type="predicted"/>
<reference evidence="1" key="1">
    <citation type="journal article" date="2019" name="Sci. Rep.">
        <title>Draft genome of Tanacetum cinerariifolium, the natural source of mosquito coil.</title>
        <authorList>
            <person name="Yamashiro T."/>
            <person name="Shiraishi A."/>
            <person name="Satake H."/>
            <person name="Nakayama K."/>
        </authorList>
    </citation>
    <scope>NUCLEOTIDE SEQUENCE</scope>
</reference>
<organism evidence="1">
    <name type="scientific">Tanacetum cinerariifolium</name>
    <name type="common">Dalmatian daisy</name>
    <name type="synonym">Chrysanthemum cinerariifolium</name>
    <dbReference type="NCBI Taxonomy" id="118510"/>
    <lineage>
        <taxon>Eukaryota</taxon>
        <taxon>Viridiplantae</taxon>
        <taxon>Streptophyta</taxon>
        <taxon>Embryophyta</taxon>
        <taxon>Tracheophyta</taxon>
        <taxon>Spermatophyta</taxon>
        <taxon>Magnoliopsida</taxon>
        <taxon>eudicotyledons</taxon>
        <taxon>Gunneridae</taxon>
        <taxon>Pentapetalae</taxon>
        <taxon>asterids</taxon>
        <taxon>campanulids</taxon>
        <taxon>Asterales</taxon>
        <taxon>Asteraceae</taxon>
        <taxon>Asteroideae</taxon>
        <taxon>Anthemideae</taxon>
        <taxon>Anthemidinae</taxon>
        <taxon>Tanacetum</taxon>
    </lineage>
</organism>
<name>A0A699SNX8_TANCI</name>
<evidence type="ECO:0000313" key="1">
    <source>
        <dbReference type="EMBL" id="GFC99192.1"/>
    </source>
</evidence>
<dbReference type="AlphaFoldDB" id="A0A699SNX8"/>
<gene>
    <name evidence="1" type="ORF">Tci_871162</name>
</gene>
<dbReference type="EMBL" id="BKCJ011176837">
    <property type="protein sequence ID" value="GFC99192.1"/>
    <property type="molecule type" value="Genomic_DNA"/>
</dbReference>